<protein>
    <recommendedName>
        <fullName evidence="3">PH domain-containing protein</fullName>
    </recommendedName>
</protein>
<evidence type="ECO:0000259" key="3">
    <source>
        <dbReference type="PROSITE" id="PS50003"/>
    </source>
</evidence>
<feature type="chain" id="PRO_5012723279" description="PH domain-containing protein" evidence="2">
    <location>
        <begin position="16"/>
        <end position="4261"/>
    </location>
</feature>
<sequence length="4261" mass="472309">MIQQALALMLQRLLGKFLTLDSSQLNLSIWDGDLTFKNIQLKLGYGRGEVGELQVQVPWRSLWSQPVVIKAQHIRIYAHANSNPSDGSSVQTGAATAPTDEQDKTYLSKLLACIIGNVQVEIDDIEIQCECADDTRSKAAGFAVFSIQRVVLQNVGGDWEPTFVDPGQGGNVSRKRLQIDGISSYVELYADKSHHYFIHDWCSDIKATLSYQSASAAVPDVDVQMMFSSSNVPMPNSFNTSCMSCAKSEVSHRALPVHIEASHVDVLGAILGEVKAPFDQYESFKLAPSKVQGFALVLTYAKQWLLSDCIDGGTTNGTTMPYSDDDDDDDDVFEDAVAPPSLSVRVAVETSVAISVIPRDNDTTNKGVHWASSMDGLHIQWRQTCVETDVQVTLHALRVREIQSGGVESVVMEHMTIRDVPWFHFACTLPELDSRAVGTPTVVKCWMDSPVTIAISEKCVSEWSALLLPLWTWYAEAPRSPPPPAPLDNASSELSLVLFDIRMRSLDVAVEVGPSCFTLQGRLTALSVQTTSSPDVPATTTTMALESMALVSSQNRSILSLESLSATLTTRHEVGPKVECCRCCHTFTNVAAAAVPIVRTSHGTGFDLRFSTKETESPLYAFAATLPPIHVSVHDDDFVHIMALCGTVSRMWMMGGQQQHIQPSGQPPSSSMVLCTNTSVPPLCWLSIDIRVPSIVLTLQPWGQVDVKDLVYASTSCTRVFHATTSVGAFTVSDKVRGLPVLSLPGGCTVDQASCPRSAFEFSNQLNLSDKDATLMHICVLERIQCDVSDQFVKRALEWWTKGQLHLTLSRGTLLPQQQQATAPPTTPSVLPRDMAHCVSETSIWLDQGIHVNLYHHDMDGIHTGGCDMCTSNEALHVASVSCSFATSTSLLYDPNCDVTADARGTVKNLRVEDGAHSPTGAAPLRHRPIVSGTRDDNLQHVDFRFASTQDSSGLRVFLTQLRLDAVALTYLLRVHKQVDYFCRYHLHEALYVPVSAADVANVYAQYNSTVPPAHGRGDDEWPEVRWEVVAHDLSLSLPRNSCSNELLLLRSTSAKFQSAHAVTDDFVTSGLFLDEQEVDAIFVETVSRRHELRRLELRHLRRLVKNQRAKLLVSHSRLHADYKTATRESQRFMHGGGGRVESLLHAEQACSILKAKLDSLDQHLDELHTHLAFIEAEIEATKVSEDQVQVVGRYRSRSLDMIQSSVTSIPEYTFGSLFGAEDAAFHDATDDGAARPATPWLSFELIGLSGWAVDPETRAVDTDHPIFEQAMAVCSVDFQTAWLDSAAYTVQHVSIRLNEWSVDFVEYQYGTIVGMIYENFKEANNIVNENLWPRCANCGGFHDDTAVCNVDWLRVTIDVMDARVTLHKTIAGPEKTVKMDLEQLNVQINMTTSDDLAFDVSVVGLTVSDDDVLRDPFIKPTQSIRDVAQVHMTSTSSYTESTYSVKIGHSHVVILPSSMQMVSSFFTWPFWMAEEKAMTGFVAGPVVDWTSMDVSVAFDKACCFYLLEDFAKADTRALVLMSEVRIDYNWTQHIPTNTSSTKVDLALEPRGLYFSSLPDLAVDVDFPLMNSFTFQYMHLMEFVHHSPTSVDATQRYALSLYADESGKMHVIPVEARLSVQDFLLLSNIAHNYINTDTTTGSTCGPDLTAVVVPPRIVSEKLLADVGGLRVVMVNNSLGVPILDIVMTEIGCEYVNTTDAVMIVGGIFRCNYFNNSIYRWEPLIEPFKIHSDSVLSTSLSVHLMFPFALNVNLTPAMTPILFMDNLLLADDIVASGAKVTTPFWLKNSLGTSVQFSFAHGHSFIQDTVDNGQVVPIDCRDKVTHLRTFDKASELDALQFQKNTLTAQHSLFLWITGSLYMSAHPVTVDVVGHISICLKHVEDGPITDDNHHVPCPVIAAEISLQEDGSKLIHIHSQVLLTNETGLPLIVWGYAPPGMVEEWIVDREATSYVPLHLIHPEARLSIRPSLDTDYAPLASTFGMFDGDIKACELSFETQRRRFVRTGTCSCKYKANGVTSSVLSMQVLPGMVVRELPPWQCVFDVEAFALINTAVESTTTSSVRRGSATLAVDDEDAAADDGDIFDALLKLDDDDQDASTFAKSQPIVDVLEEAKQAKHVQGVQSEHFAHILTLKPCLSLHNRLACPVAYRILEQSLQLVAEGILGVGDILPLFQINASEEMLVSYRLENYNWSEPVTMVHPKSCPVPFKESVEGIKICGRSFPSATTYKNAQRQVPELQLKLKRKDRDVIVFSPLWIVNHAGMALEYCDALSRKSMETALTFVHNRPGSLASTNFVQRLSVSSPVAAPDDLHLFEKSASIVPVAIYVVVSEARDLFNSHKLVGTQNPYVRASLFIPKQSRNEDLVDSLFCFASTKAHVGGGQHPQFKVNNTMYLPFPEHGGPYQLQFARIVVEMRSVWYGSEALLGIVTLPLSDVISNRDVYAGFQWHDLVKKRSSSKKGPTEAASAGQVHMSITLATKHLIESADSPGAVWGTVLTTPRQQARRSVPTHGDTPYNLTVYLPTNRFMSVVVSVVPSTTVVELVAKVATLGGLVLAPSDFVVVELRLPRFVSLRSAGRPEAERWFGAVLTDKNSPIQVLGKKFGVHLCHKTTFNTLRLYDEMSTASIHHTTPRSLLQHRQPAQNVPVEWAEAINFGSKSGSSWDTLRVKTFKSGWSDAVRIHRNALGNSGVAQLLTLVEESEQSRLNPSKQIELALWSCYGPGVFRDTIVTTIVPRYVLINQTSQPLWYRQHNCHTVTTLHVNDMKPFHWDKADEVRKSIQVTFAQGEMDWSGPFTIHSLGSTHLKLRGKADVHDIYILQAQLDMVGGSIVCVFRDESKRWPPYRIDNFTSFRLQFRQTQWQRDVWDEVRPRSCVPYSWDNHEGRQVISADGNQTLVLERYLDVRFMQVSSSLALDVTNAVVDTKEYNLDMMQKHKRIQLTRSLPASLFDGCAVQGILSKKDNAINWSKRYFRLHDHMVYYFMTEHDHALRGVIDLGMNQSETGAVLFLKGWSKPRYKPQAMSKAAASNPLHTMAKSITETLFGEEANAASDSSVAAAPSHCEEFFLWIGSLLRMSDGMVTKAAQWLQALTLNGTELSPSQLFLASGLDVIAFLMAEQLAPSTGVALDLAQQLLYYGVLGLWNPPPDVDFDNIRFEPTGTLYRVLVPTPPAAPSTREFSIGIPGGKTYHLRADSPEDAAVWCRHIRDAIIHAMHEGHSTTHHARITHEPDAKTTTKTYVYARVRADGPTKVLEFTEGGEEDDECGGANAVVPLDNVLEDVASVESTDKVEWLQNVHVAVHVASIGLSCVNEKPMELIYMSLQGVDIAFDRHENKMRFGVTWHDVQADNQVPEATFPTLLCPKQTDPTDPPNDVVCRDCATAQHEAVFHFCCGWSNEQGSTDYFEYCSLYVAPMLLQLDEELVSLIRDFLASVLLHQNGLRRRDLPDAIHTAPLLHDSSTSQILADFKLAMECEELDPLNSATLLETHTVSSSERKVYFAVLNIHPVEVDITFRSDVIGDRFKDSTDQLVQDDEANMQHVAAWIPSLSMHVPDLDNAPIRLNALVVEHAFGTSGDVTRRVSKYYTRQLWKQVHKVLGSFDFLGNPAGLLDHLGTAVRDLIVEPFEGARAGTGIAGSGLGFGKGLAKGATSFVTNFIDGTSDATSKVTGTFGQGLATMSLDGHYQKIRAKARRRHVHGFKEGLIQGSRELTIGMVEGVTGVVMNPLRGAKTHGAMGFLKGTVTGLLGLPMKPVAGVFDFASRATQGIRNRSVHHGRRGLRLPRVFGRFNELKFYREEDVVAHMLVRKTGTDEKIIFHSHLDQQVHAHELADEARARHTTVPLHRQVMKMQRYESSQDDLERGKRAVYAVVFTKKGLGLELETDFYGEAVIIKTCLDRSAIHEAQTTSRDVTSKLLQPGDVLVQLGDVNVRNIGFRETIALIKGSSRPVTLTFESCDVFDDDNDSPTDVQYIYSPHAASVVSTASTRPLNHHPSSSLKVKVTHWVIITDKRVLYIQLDSDSVLDDAILEWSVPLRSIHSIEVLENAIQLHLRVGVNSIFTGPLRRPEWKHETPQAIHTMNVFAMAMKKSFRLPYADLADLQEVYPSDTSFSSVLRVSVSGGPKRRRWCVLCRNCLYVFALYPRKALRLIVPLGRVTITKTDFAPLTWKIQGAVQMEPMPTLQVDGPALSEKMEVDLMLIAEKADEVEMWMSALQHAAGNGMRHSKGTRFYAATDATTLSVGCQETKAYVVVQLVDALKKTLAVFKEG</sequence>
<dbReference type="PANTHER" id="PTHR16166">
    <property type="entry name" value="VACUOLAR PROTEIN SORTING-ASSOCIATED PROTEIN VPS13"/>
    <property type="match status" value="1"/>
</dbReference>
<dbReference type="GO" id="GO:0006623">
    <property type="term" value="P:protein targeting to vacuole"/>
    <property type="evidence" value="ECO:0007669"/>
    <property type="project" value="TreeGrafter"/>
</dbReference>
<dbReference type="RefSeq" id="XP_009838204.1">
    <property type="nucleotide sequence ID" value="XM_009839902.1"/>
</dbReference>
<dbReference type="Gene3D" id="2.30.29.30">
    <property type="entry name" value="Pleckstrin-homology domain (PH domain)/Phosphotyrosine-binding domain (PTB)"/>
    <property type="match status" value="2"/>
</dbReference>
<dbReference type="SUPFAM" id="SSF50729">
    <property type="entry name" value="PH domain-like"/>
    <property type="match status" value="2"/>
</dbReference>
<keyword evidence="2" id="KW-0732">Signal</keyword>
<dbReference type="SMART" id="SM00228">
    <property type="entry name" value="PDZ"/>
    <property type="match status" value="1"/>
</dbReference>
<dbReference type="CDD" id="cd00821">
    <property type="entry name" value="PH"/>
    <property type="match status" value="1"/>
</dbReference>
<dbReference type="InterPro" id="IPR035892">
    <property type="entry name" value="C2_domain_sf"/>
</dbReference>
<dbReference type="GO" id="GO:0045053">
    <property type="term" value="P:protein retention in Golgi apparatus"/>
    <property type="evidence" value="ECO:0007669"/>
    <property type="project" value="TreeGrafter"/>
</dbReference>
<dbReference type="SMART" id="SM00233">
    <property type="entry name" value="PH"/>
    <property type="match status" value="2"/>
</dbReference>
<accession>W4FYG0</accession>
<feature type="signal peptide" evidence="2">
    <location>
        <begin position="1"/>
        <end position="15"/>
    </location>
</feature>
<name>W4FYG0_APHAT</name>
<dbReference type="Gene3D" id="2.30.42.10">
    <property type="match status" value="1"/>
</dbReference>
<dbReference type="PANTHER" id="PTHR16166:SF93">
    <property type="entry name" value="INTERMEMBRANE LIPID TRANSFER PROTEIN VPS13"/>
    <property type="match status" value="1"/>
</dbReference>
<gene>
    <name evidence="4" type="ORF">H257_12616</name>
</gene>
<dbReference type="InterPro" id="IPR026847">
    <property type="entry name" value="VPS13"/>
</dbReference>
<dbReference type="SUPFAM" id="SSF49562">
    <property type="entry name" value="C2 domain (Calcium/lipid-binding domain, CaLB)"/>
    <property type="match status" value="1"/>
</dbReference>
<dbReference type="InterPro" id="IPR036034">
    <property type="entry name" value="PDZ_sf"/>
</dbReference>
<dbReference type="InterPro" id="IPR001849">
    <property type="entry name" value="PH_domain"/>
</dbReference>
<feature type="domain" description="PH" evidence="3">
    <location>
        <begin position="2948"/>
        <end position="3207"/>
    </location>
</feature>
<evidence type="ECO:0000313" key="4">
    <source>
        <dbReference type="EMBL" id="ETV72522.1"/>
    </source>
</evidence>
<dbReference type="EMBL" id="KI913154">
    <property type="protein sequence ID" value="ETV72522.1"/>
    <property type="molecule type" value="Genomic_DNA"/>
</dbReference>
<organism evidence="4">
    <name type="scientific">Aphanomyces astaci</name>
    <name type="common">Crayfish plague agent</name>
    <dbReference type="NCBI Taxonomy" id="112090"/>
    <lineage>
        <taxon>Eukaryota</taxon>
        <taxon>Sar</taxon>
        <taxon>Stramenopiles</taxon>
        <taxon>Oomycota</taxon>
        <taxon>Saprolegniomycetes</taxon>
        <taxon>Saprolegniales</taxon>
        <taxon>Verrucalvaceae</taxon>
        <taxon>Aphanomyces</taxon>
    </lineage>
</organism>
<dbReference type="InterPro" id="IPR011993">
    <property type="entry name" value="PH-like_dom_sf"/>
</dbReference>
<dbReference type="Pfam" id="PF25036">
    <property type="entry name" value="VPS13_VAB"/>
    <property type="match status" value="2"/>
</dbReference>
<dbReference type="PROSITE" id="PS50003">
    <property type="entry name" value="PH_DOMAIN"/>
    <property type="match status" value="1"/>
</dbReference>
<dbReference type="OrthoDB" id="428159at2759"/>
<comment type="similarity">
    <text evidence="1">Belongs to the VPS13 family.</text>
</comment>
<dbReference type="InterPro" id="IPR001478">
    <property type="entry name" value="PDZ"/>
</dbReference>
<evidence type="ECO:0000256" key="1">
    <source>
        <dbReference type="ARBA" id="ARBA00006545"/>
    </source>
</evidence>
<dbReference type="SUPFAM" id="SSF50156">
    <property type="entry name" value="PDZ domain-like"/>
    <property type="match status" value="1"/>
</dbReference>
<dbReference type="InterPro" id="IPR009543">
    <property type="entry name" value="VPS13_VAB"/>
</dbReference>
<dbReference type="GeneID" id="20814612"/>
<dbReference type="VEuPathDB" id="FungiDB:H257_12616"/>
<proteinExistence type="inferred from homology"/>
<reference evidence="4" key="1">
    <citation type="submission" date="2013-12" db="EMBL/GenBank/DDBJ databases">
        <title>The Genome Sequence of Aphanomyces astaci APO3.</title>
        <authorList>
            <consortium name="The Broad Institute Genomics Platform"/>
            <person name="Russ C."/>
            <person name="Tyler B."/>
            <person name="van West P."/>
            <person name="Dieguez-Uribeondo J."/>
            <person name="Young S.K."/>
            <person name="Zeng Q."/>
            <person name="Gargeya S."/>
            <person name="Fitzgerald M."/>
            <person name="Abouelleil A."/>
            <person name="Alvarado L."/>
            <person name="Chapman S.B."/>
            <person name="Gainer-Dewar J."/>
            <person name="Goldberg J."/>
            <person name="Griggs A."/>
            <person name="Gujja S."/>
            <person name="Hansen M."/>
            <person name="Howarth C."/>
            <person name="Imamovic A."/>
            <person name="Ireland A."/>
            <person name="Larimer J."/>
            <person name="McCowan C."/>
            <person name="Murphy C."/>
            <person name="Pearson M."/>
            <person name="Poon T.W."/>
            <person name="Priest M."/>
            <person name="Roberts A."/>
            <person name="Saif S."/>
            <person name="Shea T."/>
            <person name="Sykes S."/>
            <person name="Wortman J."/>
            <person name="Nusbaum C."/>
            <person name="Birren B."/>
        </authorList>
    </citation>
    <scope>NUCLEOTIDE SEQUENCE [LARGE SCALE GENOMIC DNA]</scope>
    <source>
        <strain evidence="4">APO3</strain>
    </source>
</reference>
<evidence type="ECO:0000256" key="2">
    <source>
        <dbReference type="SAM" id="SignalP"/>
    </source>
</evidence>